<dbReference type="InterPro" id="IPR052174">
    <property type="entry name" value="Flavoredoxin"/>
</dbReference>
<comment type="cofactor">
    <cofactor evidence="1">
        <name>FMN</name>
        <dbReference type="ChEBI" id="CHEBI:58210"/>
    </cofactor>
</comment>
<dbReference type="PANTHER" id="PTHR43567:SF1">
    <property type="entry name" value="FLAVOREDOXIN"/>
    <property type="match status" value="1"/>
</dbReference>
<proteinExistence type="predicted"/>
<reference evidence="3 4" key="1">
    <citation type="submission" date="2023-01" db="EMBL/GenBank/DDBJ databases">
        <title>Analysis of 21 Apiospora genomes using comparative genomics revels a genus with tremendous synthesis potential of carbohydrate active enzymes and secondary metabolites.</title>
        <authorList>
            <person name="Sorensen T."/>
        </authorList>
    </citation>
    <scope>NUCLEOTIDE SEQUENCE [LARGE SCALE GENOMIC DNA]</scope>
    <source>
        <strain evidence="3 4">CBS 83171</strain>
    </source>
</reference>
<sequence length="163" mass="18199">MGSYINAIAKTTGTPAVPPLKQALGYEYCRDKFARSGLTPQPSDLVRPPRITECPVQMEADVMGTTELMQDDSDRAGLILAIEVKIVRTHVLDELRLPGHKNRIDPDRWRPMIMSFQELYGLAPKKTASTLTSIDEEKYRGLTQSDPVASVGILDNIETKERE</sequence>
<dbReference type="PANTHER" id="PTHR43567">
    <property type="entry name" value="FLAVOREDOXIN-RELATED-RELATED"/>
    <property type="match status" value="1"/>
</dbReference>
<organism evidence="3 4">
    <name type="scientific">Apiospora saccharicola</name>
    <dbReference type="NCBI Taxonomy" id="335842"/>
    <lineage>
        <taxon>Eukaryota</taxon>
        <taxon>Fungi</taxon>
        <taxon>Dikarya</taxon>
        <taxon>Ascomycota</taxon>
        <taxon>Pezizomycotina</taxon>
        <taxon>Sordariomycetes</taxon>
        <taxon>Xylariomycetidae</taxon>
        <taxon>Amphisphaeriales</taxon>
        <taxon>Apiosporaceae</taxon>
        <taxon>Apiospora</taxon>
    </lineage>
</organism>
<accession>A0ABR1UPG4</accession>
<dbReference type="EMBL" id="JAQQWM010000006">
    <property type="protein sequence ID" value="KAK8060823.1"/>
    <property type="molecule type" value="Genomic_DNA"/>
</dbReference>
<comment type="caution">
    <text evidence="3">The sequence shown here is derived from an EMBL/GenBank/DDBJ whole genome shotgun (WGS) entry which is preliminary data.</text>
</comment>
<gene>
    <name evidence="3" type="ORF">PG996_010753</name>
</gene>
<evidence type="ECO:0000313" key="4">
    <source>
        <dbReference type="Proteomes" id="UP001446871"/>
    </source>
</evidence>
<evidence type="ECO:0000256" key="1">
    <source>
        <dbReference type="ARBA" id="ARBA00001917"/>
    </source>
</evidence>
<evidence type="ECO:0000256" key="2">
    <source>
        <dbReference type="ARBA" id="ARBA00022630"/>
    </source>
</evidence>
<dbReference type="SUPFAM" id="SSF50475">
    <property type="entry name" value="FMN-binding split barrel"/>
    <property type="match status" value="1"/>
</dbReference>
<name>A0ABR1UPG4_9PEZI</name>
<keyword evidence="2" id="KW-0285">Flavoprotein</keyword>
<keyword evidence="4" id="KW-1185">Reference proteome</keyword>
<dbReference type="InterPro" id="IPR012349">
    <property type="entry name" value="Split_barrel_FMN-bd"/>
</dbReference>
<protein>
    <submittedName>
        <fullName evidence="3">Uncharacterized protein</fullName>
    </submittedName>
</protein>
<evidence type="ECO:0000313" key="3">
    <source>
        <dbReference type="EMBL" id="KAK8060823.1"/>
    </source>
</evidence>
<dbReference type="Gene3D" id="2.30.110.10">
    <property type="entry name" value="Electron Transport, Fmn-binding Protein, Chain A"/>
    <property type="match status" value="1"/>
</dbReference>
<dbReference type="Proteomes" id="UP001446871">
    <property type="component" value="Unassembled WGS sequence"/>
</dbReference>